<evidence type="ECO:0000313" key="2">
    <source>
        <dbReference type="EMBL" id="CAF0748211.1"/>
    </source>
</evidence>
<gene>
    <name evidence="3" type="ORF">GPM918_LOCUS712</name>
    <name evidence="2" type="ORF">OVA965_LOCUS1852</name>
    <name evidence="5" type="ORF">SRO942_LOCUS713</name>
    <name evidence="4" type="ORF">TMI583_LOCUS1852</name>
</gene>
<dbReference type="Proteomes" id="UP000681722">
    <property type="component" value="Unassembled WGS sequence"/>
</dbReference>
<dbReference type="EMBL" id="CAJNOQ010000059">
    <property type="protein sequence ID" value="CAF0748971.1"/>
    <property type="molecule type" value="Genomic_DNA"/>
</dbReference>
<dbReference type="Proteomes" id="UP000663829">
    <property type="component" value="Unassembled WGS sequence"/>
</dbReference>
<dbReference type="OrthoDB" id="421121at2759"/>
<dbReference type="PANTHER" id="PTHR44177">
    <property type="entry name" value="TETRATRICOPEPTIDE REPEAT PROTEIN 8"/>
    <property type="match status" value="1"/>
</dbReference>
<evidence type="ECO:0000256" key="1">
    <source>
        <dbReference type="SAM" id="MobiDB-lite"/>
    </source>
</evidence>
<dbReference type="EMBL" id="CAJNOK010000368">
    <property type="protein sequence ID" value="CAF0748211.1"/>
    <property type="molecule type" value="Genomic_DNA"/>
</dbReference>
<dbReference type="Proteomes" id="UP000677228">
    <property type="component" value="Unassembled WGS sequence"/>
</dbReference>
<dbReference type="SMART" id="SM00028">
    <property type="entry name" value="TPR"/>
    <property type="match status" value="6"/>
</dbReference>
<keyword evidence="6" id="KW-1185">Reference proteome</keyword>
<evidence type="ECO:0000313" key="6">
    <source>
        <dbReference type="Proteomes" id="UP000663829"/>
    </source>
</evidence>
<name>A0A813PHM1_9BILA</name>
<dbReference type="InterPro" id="IPR028796">
    <property type="entry name" value="BBS8"/>
</dbReference>
<accession>A0A813PHM1</accession>
<dbReference type="GO" id="GO:0036064">
    <property type="term" value="C:ciliary basal body"/>
    <property type="evidence" value="ECO:0007669"/>
    <property type="project" value="TreeGrafter"/>
</dbReference>
<dbReference type="EMBL" id="CAJOBA010000368">
    <property type="protein sequence ID" value="CAF3526521.1"/>
    <property type="molecule type" value="Genomic_DNA"/>
</dbReference>
<proteinExistence type="predicted"/>
<feature type="compositionally biased region" description="Polar residues" evidence="1">
    <location>
        <begin position="38"/>
        <end position="50"/>
    </location>
</feature>
<dbReference type="PANTHER" id="PTHR44177:SF1">
    <property type="entry name" value="TETRATRICOPEPTIDE REPEAT PROTEIN 8"/>
    <property type="match status" value="1"/>
</dbReference>
<dbReference type="Pfam" id="PF13181">
    <property type="entry name" value="TPR_8"/>
    <property type="match status" value="1"/>
</dbReference>
<dbReference type="GO" id="GO:1905515">
    <property type="term" value="P:non-motile cilium assembly"/>
    <property type="evidence" value="ECO:0007669"/>
    <property type="project" value="InterPro"/>
</dbReference>
<evidence type="ECO:0000313" key="3">
    <source>
        <dbReference type="EMBL" id="CAF0748971.1"/>
    </source>
</evidence>
<evidence type="ECO:0008006" key="7">
    <source>
        <dbReference type="Google" id="ProtNLM"/>
    </source>
</evidence>
<organism evidence="3 6">
    <name type="scientific">Didymodactylos carnosus</name>
    <dbReference type="NCBI Taxonomy" id="1234261"/>
    <lineage>
        <taxon>Eukaryota</taxon>
        <taxon>Metazoa</taxon>
        <taxon>Spiralia</taxon>
        <taxon>Gnathifera</taxon>
        <taxon>Rotifera</taxon>
        <taxon>Eurotatoria</taxon>
        <taxon>Bdelloidea</taxon>
        <taxon>Philodinida</taxon>
        <taxon>Philodinidae</taxon>
        <taxon>Didymodactylos</taxon>
    </lineage>
</organism>
<dbReference type="GO" id="GO:0097730">
    <property type="term" value="C:non-motile cilium"/>
    <property type="evidence" value="ECO:0007669"/>
    <property type="project" value="TreeGrafter"/>
</dbReference>
<feature type="region of interest" description="Disordered" evidence="1">
    <location>
        <begin position="34"/>
        <end position="61"/>
    </location>
</feature>
<dbReference type="EMBL" id="CAJOBC010000059">
    <property type="protein sequence ID" value="CAF3528199.1"/>
    <property type="molecule type" value="Genomic_DNA"/>
</dbReference>
<evidence type="ECO:0000313" key="5">
    <source>
        <dbReference type="EMBL" id="CAF3528199.1"/>
    </source>
</evidence>
<reference evidence="3" key="1">
    <citation type="submission" date="2021-02" db="EMBL/GenBank/DDBJ databases">
        <authorList>
            <person name="Nowell W R."/>
        </authorList>
    </citation>
    <scope>NUCLEOTIDE SEQUENCE</scope>
</reference>
<evidence type="ECO:0000313" key="4">
    <source>
        <dbReference type="EMBL" id="CAF3526521.1"/>
    </source>
</evidence>
<protein>
    <recommendedName>
        <fullName evidence="7">Tetratricopeptide repeat protein 8</fullName>
    </recommendedName>
</protein>
<dbReference type="AlphaFoldDB" id="A0A813PHM1"/>
<dbReference type="GO" id="GO:0034464">
    <property type="term" value="C:BBSome"/>
    <property type="evidence" value="ECO:0007669"/>
    <property type="project" value="InterPro"/>
</dbReference>
<dbReference type="SUPFAM" id="SSF48452">
    <property type="entry name" value="TPR-like"/>
    <property type="match status" value="1"/>
</dbReference>
<dbReference type="Proteomes" id="UP000682733">
    <property type="component" value="Unassembled WGS sequence"/>
</dbReference>
<dbReference type="CDD" id="cd21341">
    <property type="entry name" value="TTC8_N"/>
    <property type="match status" value="1"/>
</dbReference>
<dbReference type="InterPro" id="IPR011990">
    <property type="entry name" value="TPR-like_helical_dom_sf"/>
</dbReference>
<dbReference type="Gene3D" id="1.25.40.10">
    <property type="entry name" value="Tetratricopeptide repeat domain"/>
    <property type="match status" value="1"/>
</dbReference>
<comment type="caution">
    <text evidence="3">The sequence shown here is derived from an EMBL/GenBank/DDBJ whole genome shotgun (WGS) entry which is preliminary data.</text>
</comment>
<dbReference type="InterPro" id="IPR019734">
    <property type="entry name" value="TPR_rpt"/>
</dbReference>
<sequence length="465" mass="52396">MRALTEQLYVDEVEAADDGLADLLDENAFANIPLPGTSMRQPTANPNATAGPTGPSPAMRPMTQSGRPITGMIRLNTQSTQGKSVENALKTARTSTAARPVTTSTGRFMRLGTASMLSSPDGPFIQVARLNFQKYAKSQALARPLFEHLFYHVNDIGSALQLARLANEATENKDWYWLVQLGKCYHRLGMFRDAEKNYLSALDIQPMVDIYLYISKVYTRLDQPLLAISKLTDGLTKFPQEPFLVQAMARIYEGLNDTINCMNQYRHVLKLDNTNVEAIACIAANYFYTDQPEISLKFYRRLLQIGCVNSAIFTNIGLCCFYSQQFDMVIACFLKALSCANEDIERSDIWFNIGEIALYTTEVNLAIQCFRLALVYNNDHAEAYNNLGLVELQRNNTDIGRAYLQTAQSLAPHMFEPQYNYAKSMHQQGDLQSSFRAIKSSLELYKNHADSKQIFDELTKMFAEL</sequence>